<dbReference type="GeneID" id="72000286"/>
<evidence type="ECO:0000313" key="2">
    <source>
        <dbReference type="Proteomes" id="UP000814176"/>
    </source>
</evidence>
<name>A0ABQ8KH40_9APHY</name>
<keyword evidence="2" id="KW-1185">Reference proteome</keyword>
<protein>
    <submittedName>
        <fullName evidence="1">Uncharacterized protein</fullName>
    </submittedName>
</protein>
<dbReference type="EMBL" id="JADCUA010000009">
    <property type="protein sequence ID" value="KAH9837183.1"/>
    <property type="molecule type" value="Genomic_DNA"/>
</dbReference>
<evidence type="ECO:0000313" key="1">
    <source>
        <dbReference type="EMBL" id="KAH9837183.1"/>
    </source>
</evidence>
<reference evidence="1 2" key="1">
    <citation type="journal article" date="2021" name="Environ. Microbiol.">
        <title>Gene family expansions and transcriptome signatures uncover fungal adaptations to wood decay.</title>
        <authorList>
            <person name="Hage H."/>
            <person name="Miyauchi S."/>
            <person name="Viragh M."/>
            <person name="Drula E."/>
            <person name="Min B."/>
            <person name="Chaduli D."/>
            <person name="Navarro D."/>
            <person name="Favel A."/>
            <person name="Norest M."/>
            <person name="Lesage-Meessen L."/>
            <person name="Balint B."/>
            <person name="Merenyi Z."/>
            <person name="de Eugenio L."/>
            <person name="Morin E."/>
            <person name="Martinez A.T."/>
            <person name="Baldrian P."/>
            <person name="Stursova M."/>
            <person name="Martinez M.J."/>
            <person name="Novotny C."/>
            <person name="Magnuson J.K."/>
            <person name="Spatafora J.W."/>
            <person name="Maurice S."/>
            <person name="Pangilinan J."/>
            <person name="Andreopoulos W."/>
            <person name="LaButti K."/>
            <person name="Hundley H."/>
            <person name="Na H."/>
            <person name="Kuo A."/>
            <person name="Barry K."/>
            <person name="Lipzen A."/>
            <person name="Henrissat B."/>
            <person name="Riley R."/>
            <person name="Ahrendt S."/>
            <person name="Nagy L.G."/>
            <person name="Grigoriev I.V."/>
            <person name="Martin F."/>
            <person name="Rosso M.N."/>
        </authorList>
    </citation>
    <scope>NUCLEOTIDE SEQUENCE [LARGE SCALE GENOMIC DNA]</scope>
    <source>
        <strain evidence="1 2">CIRM-BRFM 1785</strain>
    </source>
</reference>
<comment type="caution">
    <text evidence="1">The sequence shown here is derived from an EMBL/GenBank/DDBJ whole genome shotgun (WGS) entry which is preliminary data.</text>
</comment>
<accession>A0ABQ8KH40</accession>
<proteinExistence type="predicted"/>
<gene>
    <name evidence="1" type="ORF">C8Q71DRAFT_589222</name>
</gene>
<organism evidence="1 2">
    <name type="scientific">Rhodofomes roseus</name>
    <dbReference type="NCBI Taxonomy" id="34475"/>
    <lineage>
        <taxon>Eukaryota</taxon>
        <taxon>Fungi</taxon>
        <taxon>Dikarya</taxon>
        <taxon>Basidiomycota</taxon>
        <taxon>Agaricomycotina</taxon>
        <taxon>Agaricomycetes</taxon>
        <taxon>Polyporales</taxon>
        <taxon>Rhodofomes</taxon>
    </lineage>
</organism>
<dbReference type="Proteomes" id="UP000814176">
    <property type="component" value="Unassembled WGS sequence"/>
</dbReference>
<sequence length="263" mass="29606">MAWKPDPRLFLPRTTSFKATLIRQVSQYIQPKMTEDMDMDTVMDVGGSVPPPQPQTTFAPSSSQLPVIQDPSSSNVLTELDRLYEEMRNIVANATQARDPFRDISVKVHIRRPDRDSWTYLGRGLVAQEQSRIVVRAAASRKIMTTFGEDAPLQAEKRGNFVVVGCVEGTRVVSWSFNAQNNSETLRLLASIELTCDSRRFTSNAGQQGAHRRLISRMIKDDRRKRHRRRKETDSLVAALERTGLDTPADQPMAVAEPVAVLQ</sequence>
<dbReference type="RefSeq" id="XP_047779352.1">
    <property type="nucleotide sequence ID" value="XM_047919554.1"/>
</dbReference>